<comment type="similarity">
    <text evidence="2 4">Belongs to the thiolase-like superfamily. Beta-ketoacyl-ACP synthases family.</text>
</comment>
<dbReference type="InterPro" id="IPR020841">
    <property type="entry name" value="PKS_Beta-ketoAc_synthase_dom"/>
</dbReference>
<dbReference type="InterPro" id="IPR047224">
    <property type="entry name" value="FAS_alpha_su_C"/>
</dbReference>
<dbReference type="AlphaFoldDB" id="A0A4R2KWQ4"/>
<dbReference type="OrthoDB" id="9784825at2"/>
<organism evidence="6 7">
    <name type="scientific">Chromatocurvus halotolerans</name>
    <dbReference type="NCBI Taxonomy" id="1132028"/>
    <lineage>
        <taxon>Bacteria</taxon>
        <taxon>Pseudomonadati</taxon>
        <taxon>Pseudomonadota</taxon>
        <taxon>Gammaproteobacteria</taxon>
        <taxon>Cellvibrionales</taxon>
        <taxon>Halieaceae</taxon>
        <taxon>Chromatocurvus</taxon>
    </lineage>
</organism>
<evidence type="ECO:0000259" key="5">
    <source>
        <dbReference type="PROSITE" id="PS52004"/>
    </source>
</evidence>
<dbReference type="CDD" id="cd00828">
    <property type="entry name" value="elong_cond_enzymes"/>
    <property type="match status" value="1"/>
</dbReference>
<dbReference type="Pfam" id="PF02801">
    <property type="entry name" value="Ketoacyl-synt_C"/>
    <property type="match status" value="1"/>
</dbReference>
<keyword evidence="7" id="KW-1185">Reference proteome</keyword>
<dbReference type="PROSITE" id="PS52004">
    <property type="entry name" value="KS3_2"/>
    <property type="match status" value="1"/>
</dbReference>
<gene>
    <name evidence="6" type="ORF">EV688_101138</name>
</gene>
<evidence type="ECO:0000256" key="1">
    <source>
        <dbReference type="ARBA" id="ARBA00005194"/>
    </source>
</evidence>
<evidence type="ECO:0000313" key="7">
    <source>
        <dbReference type="Proteomes" id="UP000294980"/>
    </source>
</evidence>
<name>A0A4R2KWQ4_9GAMM</name>
<sequence length="620" mass="65782">MSQQALPVIVGFGGINSAGRVSGHHAFARLVESRLTTPARENMLASLRQVQARPSASEAELLAGTLIRRIEASHYDPDAVPWNRRVTTGSDDTPTTFQMARRGLPQPLPPGWSVTDIDSQRVAVTAKGAQDILLPSTRDFEVKVASQLPTGFDPGALYASRNHPRGLQMAIYAASDALGQLGIDWSTVMRHVSADAVSVYAGSAMGQLDDPGTGGMLKARSNGQRSTSKYCPLGLAEMPADFINAYVLGSMGATGATLGACASFLYNLRNAVNDIRSGRARVAVVGGAEAPVTPEVMEGYAAMGALATDKGLRQLDGLTDDETPDHRRACRPFGDNCGFTMGESAQVLVLFDDALAMELGASVYGSVTDVFVNADGYKKSISGPGVGNYITVAKALSAARAIVGEHHLRHGGFVQAHGTGTPQNRTTESEILSRSAAAFGIDRLPVAALKCYLGHSLGAAAGDQVAMTLGIWAHGLIPGITTTTRLADDVKRDSLSFCLQHTEIDTEAQAWALINSKGFGGNNASAMLLSPTMTSRMLRARHGDSSVKRWQAANEAVRAARDAYDQEVIDGHRNVIYRFDHGVLGDHNVSYDGSTLRVGDAAIDLQLASPFADMQSWRES</sequence>
<dbReference type="GO" id="GO:0005829">
    <property type="term" value="C:cytosol"/>
    <property type="evidence" value="ECO:0007669"/>
    <property type="project" value="TreeGrafter"/>
</dbReference>
<reference evidence="6 7" key="1">
    <citation type="submission" date="2019-03" db="EMBL/GenBank/DDBJ databases">
        <title>Genomic Encyclopedia of Type Strains, Phase IV (KMG-IV): sequencing the most valuable type-strain genomes for metagenomic binning, comparative biology and taxonomic classification.</title>
        <authorList>
            <person name="Goeker M."/>
        </authorList>
    </citation>
    <scope>NUCLEOTIDE SEQUENCE [LARGE SCALE GENOMIC DNA]</scope>
    <source>
        <strain evidence="6 7">DSM 23344</strain>
    </source>
</reference>
<comment type="pathway">
    <text evidence="1">Lipid metabolism; fatty acid biosynthesis.</text>
</comment>
<protein>
    <submittedName>
        <fullName evidence="6">Acetoacetyl-[acyl-carrier protein] synthase</fullName>
    </submittedName>
</protein>
<dbReference type="InterPro" id="IPR014030">
    <property type="entry name" value="Ketoacyl_synth_N"/>
</dbReference>
<dbReference type="InterPro" id="IPR014031">
    <property type="entry name" value="Ketoacyl_synth_C"/>
</dbReference>
<dbReference type="PANTHER" id="PTHR11712:SF336">
    <property type="entry name" value="3-OXOACYL-[ACYL-CARRIER-PROTEIN] SYNTHASE, MITOCHONDRIAL"/>
    <property type="match status" value="1"/>
</dbReference>
<dbReference type="Proteomes" id="UP000294980">
    <property type="component" value="Unassembled WGS sequence"/>
</dbReference>
<keyword evidence="3 4" id="KW-0808">Transferase</keyword>
<dbReference type="PANTHER" id="PTHR11712">
    <property type="entry name" value="POLYKETIDE SYNTHASE-RELATED"/>
    <property type="match status" value="1"/>
</dbReference>
<dbReference type="GO" id="GO:0006633">
    <property type="term" value="P:fatty acid biosynthetic process"/>
    <property type="evidence" value="ECO:0007669"/>
    <property type="project" value="TreeGrafter"/>
</dbReference>
<dbReference type="Gene3D" id="3.40.47.10">
    <property type="match status" value="1"/>
</dbReference>
<dbReference type="EMBL" id="SLWX01000001">
    <property type="protein sequence ID" value="TCO78323.1"/>
    <property type="molecule type" value="Genomic_DNA"/>
</dbReference>
<evidence type="ECO:0000256" key="2">
    <source>
        <dbReference type="ARBA" id="ARBA00008467"/>
    </source>
</evidence>
<evidence type="ECO:0000256" key="3">
    <source>
        <dbReference type="ARBA" id="ARBA00022679"/>
    </source>
</evidence>
<feature type="domain" description="Ketosynthase family 3 (KS3)" evidence="5">
    <location>
        <begin position="57"/>
        <end position="530"/>
    </location>
</feature>
<evidence type="ECO:0000256" key="4">
    <source>
        <dbReference type="RuleBase" id="RU003694"/>
    </source>
</evidence>
<evidence type="ECO:0000313" key="6">
    <source>
        <dbReference type="EMBL" id="TCO78323.1"/>
    </source>
</evidence>
<dbReference type="SUPFAM" id="SSF53901">
    <property type="entry name" value="Thiolase-like"/>
    <property type="match status" value="2"/>
</dbReference>
<dbReference type="Pfam" id="PF00109">
    <property type="entry name" value="ketoacyl-synt"/>
    <property type="match status" value="1"/>
</dbReference>
<dbReference type="GO" id="GO:0004315">
    <property type="term" value="F:3-oxoacyl-[acyl-carrier-protein] synthase activity"/>
    <property type="evidence" value="ECO:0007669"/>
    <property type="project" value="TreeGrafter"/>
</dbReference>
<dbReference type="InterPro" id="IPR000794">
    <property type="entry name" value="Beta-ketoacyl_synthase"/>
</dbReference>
<accession>A0A4R2KWQ4</accession>
<dbReference type="InterPro" id="IPR016039">
    <property type="entry name" value="Thiolase-like"/>
</dbReference>
<dbReference type="RefSeq" id="WP_117316368.1">
    <property type="nucleotide sequence ID" value="NZ_QQSW01000006.1"/>
</dbReference>
<comment type="caution">
    <text evidence="6">The sequence shown here is derived from an EMBL/GenBank/DDBJ whole genome shotgun (WGS) entry which is preliminary data.</text>
</comment>
<proteinExistence type="inferred from homology"/>
<dbReference type="SMART" id="SM00825">
    <property type="entry name" value="PKS_KS"/>
    <property type="match status" value="1"/>
</dbReference>